<proteinExistence type="predicted"/>
<sequence>MDHLTYRLVEEITSYLPRTDVETIARVAARSPRLQNWSIASEDQLDRRVALKVCVHLQGFKREENETERNPRILLSVQKLLSDGSREEWDFTGWRYAWIQFINIKASVIDDLSTMEASAETFKESDIDQVLRLVSLSVDLSTFKVLSEENSRFWKENAARSCLHIENACYGGGTPRNLVDLFWKTIGKTRKEFVSVAIDTKFLDVLGPFDLFVTQFIERGAFLEYLSYYDQSALMSRICEATAPWFGKTRGRPLNVSLPCNDLKADEIGLIIDAWLQSDGTFEEKGVEWGIIHDFSVWFTVKAKYEALRRVPYGRYLAHPTKSSSLFIKHNVIHVVKFEPWHVPVDFERIDSLIGKWREGCGFYAWRGKRTFYFSFKDADDWEKLVEKYGPTVDGENRLPIAHLTGTTFLEVIKSVDWIEIRVKHEFYTMRRLESLISRWKEGNGETLDNGLTKMEVVMAKDLGRDPYSIYVSPLSLTSKITSQHSHPLGSTRCLIVQKYSDYDRSLERISIVPIDPEEVEDWNLELLFGSLQV</sequence>
<name>A0A1I8AS06_9BILA</name>
<protein>
    <submittedName>
        <fullName evidence="2">F-box domain-containing protein</fullName>
    </submittedName>
</protein>
<dbReference type="AlphaFoldDB" id="A0A1I8AS06"/>
<organism evidence="1 2">
    <name type="scientific">Steinernema glaseri</name>
    <dbReference type="NCBI Taxonomy" id="37863"/>
    <lineage>
        <taxon>Eukaryota</taxon>
        <taxon>Metazoa</taxon>
        <taxon>Ecdysozoa</taxon>
        <taxon>Nematoda</taxon>
        <taxon>Chromadorea</taxon>
        <taxon>Rhabditida</taxon>
        <taxon>Tylenchina</taxon>
        <taxon>Panagrolaimomorpha</taxon>
        <taxon>Strongyloidoidea</taxon>
        <taxon>Steinernematidae</taxon>
        <taxon>Steinernema</taxon>
    </lineage>
</organism>
<dbReference type="Proteomes" id="UP000095287">
    <property type="component" value="Unplaced"/>
</dbReference>
<reference evidence="2" key="1">
    <citation type="submission" date="2016-11" db="UniProtKB">
        <authorList>
            <consortium name="WormBaseParasite"/>
        </authorList>
    </citation>
    <scope>IDENTIFICATION</scope>
</reference>
<evidence type="ECO:0000313" key="2">
    <source>
        <dbReference type="WBParaSite" id="L893_g8616.t1"/>
    </source>
</evidence>
<accession>A0A1I8AS06</accession>
<evidence type="ECO:0000313" key="1">
    <source>
        <dbReference type="Proteomes" id="UP000095287"/>
    </source>
</evidence>
<keyword evidence="1" id="KW-1185">Reference proteome</keyword>
<dbReference type="WBParaSite" id="L893_g8616.t1">
    <property type="protein sequence ID" value="L893_g8616.t1"/>
    <property type="gene ID" value="L893_g8616"/>
</dbReference>